<dbReference type="HAMAP" id="MF_02065">
    <property type="entry name" value="MltG"/>
    <property type="match status" value="1"/>
</dbReference>
<feature type="site" description="Important for catalytic activity" evidence="7">
    <location>
        <position position="261"/>
    </location>
</feature>
<name>A0A2V3VY86_9BACI</name>
<organism evidence="8 9">
    <name type="scientific">Pseudogracilibacillus auburnensis</name>
    <dbReference type="NCBI Taxonomy" id="1494959"/>
    <lineage>
        <taxon>Bacteria</taxon>
        <taxon>Bacillati</taxon>
        <taxon>Bacillota</taxon>
        <taxon>Bacilli</taxon>
        <taxon>Bacillales</taxon>
        <taxon>Bacillaceae</taxon>
        <taxon>Pseudogracilibacillus</taxon>
    </lineage>
</organism>
<comment type="similarity">
    <text evidence="7">Belongs to the transglycosylase MltG family.</text>
</comment>
<reference evidence="8 9" key="1">
    <citation type="submission" date="2018-05" db="EMBL/GenBank/DDBJ databases">
        <title>Genomic Encyclopedia of Type Strains, Phase IV (KMG-IV): sequencing the most valuable type-strain genomes for metagenomic binning, comparative biology and taxonomic classification.</title>
        <authorList>
            <person name="Goeker M."/>
        </authorList>
    </citation>
    <scope>NUCLEOTIDE SEQUENCE [LARGE SCALE GENOMIC DNA]</scope>
    <source>
        <strain evidence="8 9">DSM 28556</strain>
    </source>
</reference>
<dbReference type="PANTHER" id="PTHR30518:SF2">
    <property type="entry name" value="ENDOLYTIC MUREIN TRANSGLYCOSYLASE"/>
    <property type="match status" value="1"/>
</dbReference>
<dbReference type="RefSeq" id="WP_110395479.1">
    <property type="nucleotide sequence ID" value="NZ_JADIJL010000012.1"/>
</dbReference>
<evidence type="ECO:0000256" key="5">
    <source>
        <dbReference type="ARBA" id="ARBA00023239"/>
    </source>
</evidence>
<keyword evidence="4 7" id="KW-0472">Membrane</keyword>
<dbReference type="GO" id="GO:0009252">
    <property type="term" value="P:peptidoglycan biosynthetic process"/>
    <property type="evidence" value="ECO:0007669"/>
    <property type="project" value="UniProtKB-UniRule"/>
</dbReference>
<keyword evidence="2 7" id="KW-0812">Transmembrane</keyword>
<keyword evidence="9" id="KW-1185">Reference proteome</keyword>
<proteinExistence type="inferred from homology"/>
<dbReference type="GO" id="GO:0005886">
    <property type="term" value="C:plasma membrane"/>
    <property type="evidence" value="ECO:0007669"/>
    <property type="project" value="UniProtKB-SubCell"/>
</dbReference>
<feature type="transmembrane region" description="Helical" evidence="7">
    <location>
        <begin position="29"/>
        <end position="52"/>
    </location>
</feature>
<comment type="function">
    <text evidence="7">Functions as a peptidoglycan terminase that cleaves nascent peptidoglycan strands endolytically to terminate their elongation.</text>
</comment>
<evidence type="ECO:0000256" key="6">
    <source>
        <dbReference type="ARBA" id="ARBA00023316"/>
    </source>
</evidence>
<evidence type="ECO:0000313" key="9">
    <source>
        <dbReference type="Proteomes" id="UP000247978"/>
    </source>
</evidence>
<keyword evidence="6 7" id="KW-0961">Cell wall biogenesis/degradation</keyword>
<comment type="subcellular location">
    <subcellularLocation>
        <location evidence="7">Cell membrane</location>
        <topology evidence="7">Single-pass membrane protein</topology>
    </subcellularLocation>
</comment>
<evidence type="ECO:0000256" key="7">
    <source>
        <dbReference type="HAMAP-Rule" id="MF_02065"/>
    </source>
</evidence>
<gene>
    <name evidence="7" type="primary">mltG</name>
    <name evidence="8" type="ORF">DFR56_10795</name>
</gene>
<evidence type="ECO:0000256" key="2">
    <source>
        <dbReference type="ARBA" id="ARBA00022692"/>
    </source>
</evidence>
<comment type="caution">
    <text evidence="8">The sequence shown here is derived from an EMBL/GenBank/DDBJ whole genome shotgun (WGS) entry which is preliminary data.</text>
</comment>
<evidence type="ECO:0000256" key="1">
    <source>
        <dbReference type="ARBA" id="ARBA00022475"/>
    </source>
</evidence>
<evidence type="ECO:0000313" key="8">
    <source>
        <dbReference type="EMBL" id="PXW86576.1"/>
    </source>
</evidence>
<accession>A0A2V3VY86</accession>
<evidence type="ECO:0000256" key="4">
    <source>
        <dbReference type="ARBA" id="ARBA00023136"/>
    </source>
</evidence>
<dbReference type="Pfam" id="PF02618">
    <property type="entry name" value="YceG"/>
    <property type="match status" value="1"/>
</dbReference>
<dbReference type="NCBIfam" id="TIGR00247">
    <property type="entry name" value="endolytic transglycosylase MltG"/>
    <property type="match status" value="1"/>
</dbReference>
<sequence>MAKDKDKDSQSYESELETKVNDAKIVRKFVFIILSSFIFLIAVGIASGYFYIKSALKPVDPDSKEEIVIEIPLGSTSTEIANTLEENGLIKNSKIFRFYLKFKNYSDFQAGEYTLTPSLTLNEIITELQSGKIMEEPIYRITIPEGKNIEQIAAVFAHKLSFSTEEFLEVVNDESEIENLMDQYPFLLTDDVLNNDLYMPLEGYLFAGTYDIFEEEPSIESIIQMMLERTNEIMQSKIEEVDESGFSVHEVLTLASVIERESKFSEDRPKVAQVYINRLDDNMKLQSDITAFYGLKNLKHKAVVTYDDIEVDTPYNTYVIDGLPVGPIASPSVESIEAVLEPEGKDFSKLFYFSRPNGETFYSDTLEEHNQIKEEYRHEWYELENQDAEDESED</sequence>
<dbReference type="AlphaFoldDB" id="A0A2V3VY86"/>
<keyword evidence="5 7" id="KW-0456">Lyase</keyword>
<comment type="catalytic activity">
    <reaction evidence="7">
        <text>a peptidoglycan chain = a peptidoglycan chain with N-acetyl-1,6-anhydromuramyl-[peptide] at the reducing end + a peptidoglycan chain with N-acetylglucosamine at the non-reducing end.</text>
        <dbReference type="EC" id="4.2.2.29"/>
    </reaction>
</comment>
<dbReference type="OrthoDB" id="9814591at2"/>
<dbReference type="Proteomes" id="UP000247978">
    <property type="component" value="Unassembled WGS sequence"/>
</dbReference>
<dbReference type="InterPro" id="IPR003770">
    <property type="entry name" value="MLTG-like"/>
</dbReference>
<dbReference type="GO" id="GO:0071555">
    <property type="term" value="P:cell wall organization"/>
    <property type="evidence" value="ECO:0007669"/>
    <property type="project" value="UniProtKB-KW"/>
</dbReference>
<evidence type="ECO:0000256" key="3">
    <source>
        <dbReference type="ARBA" id="ARBA00022989"/>
    </source>
</evidence>
<dbReference type="PANTHER" id="PTHR30518">
    <property type="entry name" value="ENDOLYTIC MUREIN TRANSGLYCOSYLASE"/>
    <property type="match status" value="1"/>
</dbReference>
<dbReference type="CDD" id="cd08010">
    <property type="entry name" value="MltG_like"/>
    <property type="match status" value="1"/>
</dbReference>
<keyword evidence="1 7" id="KW-1003">Cell membrane</keyword>
<dbReference type="GO" id="GO:0008932">
    <property type="term" value="F:lytic endotransglycosylase activity"/>
    <property type="evidence" value="ECO:0007669"/>
    <property type="project" value="UniProtKB-UniRule"/>
</dbReference>
<dbReference type="EMBL" id="QJJQ01000007">
    <property type="protein sequence ID" value="PXW86576.1"/>
    <property type="molecule type" value="Genomic_DNA"/>
</dbReference>
<dbReference type="EC" id="4.2.2.29" evidence="7"/>
<dbReference type="Gene3D" id="3.30.1490.480">
    <property type="entry name" value="Endolytic murein transglycosylase"/>
    <property type="match status" value="1"/>
</dbReference>
<protein>
    <recommendedName>
        <fullName evidence="7">Endolytic murein transglycosylase</fullName>
        <ecNumber evidence="7">4.2.2.29</ecNumber>
    </recommendedName>
    <alternativeName>
        <fullName evidence="7">Peptidoglycan lytic transglycosylase</fullName>
    </alternativeName>
    <alternativeName>
        <fullName evidence="7">Peptidoglycan polymerization terminase</fullName>
    </alternativeName>
</protein>
<keyword evidence="3 7" id="KW-1133">Transmembrane helix</keyword>